<reference evidence="1 2" key="1">
    <citation type="submission" date="2019-04" db="EMBL/GenBank/DDBJ databases">
        <title>Mesorhizobium composti sp. nov., isolated from compost.</title>
        <authorList>
            <person name="Lin S.-Y."/>
            <person name="Hameed A."/>
            <person name="Hsieh Y.-T."/>
            <person name="Young C.-C."/>
        </authorList>
    </citation>
    <scope>NUCLEOTIDE SEQUENCE [LARGE SCALE GENOMIC DNA]</scope>
    <source>
        <strain evidence="1 2">CC-YTH430</strain>
    </source>
</reference>
<dbReference type="EMBL" id="SSNY01000002">
    <property type="protein sequence ID" value="THF58716.1"/>
    <property type="molecule type" value="Genomic_DNA"/>
</dbReference>
<proteinExistence type="predicted"/>
<accession>A0ABY2QAZ6</accession>
<comment type="caution">
    <text evidence="1">The sequence shown here is derived from an EMBL/GenBank/DDBJ whole genome shotgun (WGS) entry which is preliminary data.</text>
</comment>
<evidence type="ECO:0000313" key="1">
    <source>
        <dbReference type="EMBL" id="THF58716.1"/>
    </source>
</evidence>
<evidence type="ECO:0000313" key="2">
    <source>
        <dbReference type="Proteomes" id="UP000306441"/>
    </source>
</evidence>
<gene>
    <name evidence="1" type="ORF">E6C48_03395</name>
</gene>
<dbReference type="Proteomes" id="UP000306441">
    <property type="component" value="Unassembled WGS sequence"/>
</dbReference>
<name>A0ABY2QAZ6_9HYPH</name>
<protein>
    <submittedName>
        <fullName evidence="1">DUF4411 family protein</fullName>
    </submittedName>
</protein>
<keyword evidence="2" id="KW-1185">Reference proteome</keyword>
<dbReference type="Pfam" id="PF14367">
    <property type="entry name" value="DUF4411"/>
    <property type="match status" value="1"/>
</dbReference>
<organism evidence="1 2">
    <name type="scientific">Ollibium composti</name>
    <dbReference type="NCBI Taxonomy" id="2675109"/>
    <lineage>
        <taxon>Bacteria</taxon>
        <taxon>Pseudomonadati</taxon>
        <taxon>Pseudomonadota</taxon>
        <taxon>Alphaproteobacteria</taxon>
        <taxon>Hyphomicrobiales</taxon>
        <taxon>Phyllobacteriaceae</taxon>
        <taxon>Ollibium</taxon>
    </lineage>
</organism>
<sequence length="160" mass="17974">MMYLLDANTLIRANADYYPIKRIPQFWNWLVDKGNAGIVKIPNEIADEITAGRDAVSEWLKDKDVKSALRLEEAADVALVRKVVENGYAPDLTDTELAKIGRDPFLVAYGLAAPGRTIVTKEISAPAKQRQNRKVPNVCDTMGVRWLTAFGFYEEADFRI</sequence>
<dbReference type="InterPro" id="IPR016541">
    <property type="entry name" value="UCP008505"/>
</dbReference>